<keyword evidence="1" id="KW-0732">Signal</keyword>
<evidence type="ECO:0000313" key="3">
    <source>
        <dbReference type="Proteomes" id="UP000222460"/>
    </source>
</evidence>
<proteinExistence type="predicted"/>
<dbReference type="AlphaFoldDB" id="A0A2C5W4U4"/>
<evidence type="ECO:0000313" key="2">
    <source>
        <dbReference type="EMBL" id="PHH40607.1"/>
    </source>
</evidence>
<accession>A0A2C5W4U4</accession>
<dbReference type="EMBL" id="PDKZ01000002">
    <property type="protein sequence ID" value="PHH40607.1"/>
    <property type="molecule type" value="Genomic_DNA"/>
</dbReference>
<feature type="chain" id="PRO_5012180306" description="Lipoprotein" evidence="1">
    <location>
        <begin position="26"/>
        <end position="249"/>
    </location>
</feature>
<evidence type="ECO:0008006" key="4">
    <source>
        <dbReference type="Google" id="ProtNLM"/>
    </source>
</evidence>
<reference evidence="3" key="1">
    <citation type="submission" date="2017-10" db="EMBL/GenBank/DDBJ databases">
        <title>FDA dAtabase for Regulatory Grade micrObial Sequences (FDA-ARGOS): Supporting development and validation of Infectious Disease Dx tests.</title>
        <authorList>
            <person name="Goldberg B."/>
            <person name="Campos J."/>
            <person name="Tallon L."/>
            <person name="Sadzewicz L."/>
            <person name="Ott S."/>
            <person name="Zhao X."/>
            <person name="Nagaraj S."/>
            <person name="Vavikolanu K."/>
            <person name="Aluvathingal J."/>
            <person name="Nadendla S."/>
            <person name="Geyer C."/>
            <person name="Sichtig H."/>
        </authorList>
    </citation>
    <scope>NUCLEOTIDE SEQUENCE [LARGE SCALE GENOMIC DNA]</scope>
    <source>
        <strain evidence="3">FDAARGOS_376</strain>
    </source>
</reference>
<gene>
    <name evidence="2" type="ORF">CRX57_10630</name>
</gene>
<feature type="signal peptide" evidence="1">
    <location>
        <begin position="1"/>
        <end position="25"/>
    </location>
</feature>
<sequence length="249" mass="27640">MSKVASVLRTLCAITLASAITPAIAAWKEPPESSWQYYLANCQRMQEKMADVQSGRVPGAFEVAGDLEGSLRIINERRLNLTPQYLGSREFAQCENVAAQAEATIAQGKAEFAARMNQAAEQGRIAHQNSPEYKRARSLGYSDVGDISFLKLHEDMDGEARLKTMLITVDEVCGQYFRATQYVKPYVIYTVRPSDGGCGEEKRVAIVGGRSVEKGDYIDERGEFQYVGWKKIVGADGFPTDIRVLKARR</sequence>
<dbReference type="RefSeq" id="WP_098965495.1">
    <property type="nucleotide sequence ID" value="NZ_PDKZ01000002.1"/>
</dbReference>
<comment type="caution">
    <text evidence="2">The sequence shown here is derived from an EMBL/GenBank/DDBJ whole genome shotgun (WGS) entry which is preliminary data.</text>
</comment>
<evidence type="ECO:0000256" key="1">
    <source>
        <dbReference type="SAM" id="SignalP"/>
    </source>
</evidence>
<dbReference type="Proteomes" id="UP000222460">
    <property type="component" value="Unassembled WGS sequence"/>
</dbReference>
<name>A0A2C5W4U4_PSEPU</name>
<organism evidence="2 3">
    <name type="scientific">Pseudomonas putida</name>
    <name type="common">Arthrobacter siderocapsulatus</name>
    <dbReference type="NCBI Taxonomy" id="303"/>
    <lineage>
        <taxon>Bacteria</taxon>
        <taxon>Pseudomonadati</taxon>
        <taxon>Pseudomonadota</taxon>
        <taxon>Gammaproteobacteria</taxon>
        <taxon>Pseudomonadales</taxon>
        <taxon>Pseudomonadaceae</taxon>
        <taxon>Pseudomonas</taxon>
    </lineage>
</organism>
<protein>
    <recommendedName>
        <fullName evidence="4">Lipoprotein</fullName>
    </recommendedName>
</protein>